<keyword evidence="3" id="KW-1185">Reference proteome</keyword>
<protein>
    <recommendedName>
        <fullName evidence="4">Reverse transcriptase zinc-binding domain-containing protein</fullName>
    </recommendedName>
</protein>
<dbReference type="AlphaFoldDB" id="A0AAV4IAJ0"/>
<evidence type="ECO:0000256" key="1">
    <source>
        <dbReference type="SAM" id="MobiDB-lite"/>
    </source>
</evidence>
<organism evidence="2 3">
    <name type="scientific">Elysia marginata</name>
    <dbReference type="NCBI Taxonomy" id="1093978"/>
    <lineage>
        <taxon>Eukaryota</taxon>
        <taxon>Metazoa</taxon>
        <taxon>Spiralia</taxon>
        <taxon>Lophotrochozoa</taxon>
        <taxon>Mollusca</taxon>
        <taxon>Gastropoda</taxon>
        <taxon>Heterobranchia</taxon>
        <taxon>Euthyneura</taxon>
        <taxon>Panpulmonata</taxon>
        <taxon>Sacoglossa</taxon>
        <taxon>Placobranchoidea</taxon>
        <taxon>Plakobranchidae</taxon>
        <taxon>Elysia</taxon>
    </lineage>
</organism>
<reference evidence="2 3" key="1">
    <citation type="journal article" date="2021" name="Elife">
        <title>Chloroplast acquisition without the gene transfer in kleptoplastic sea slugs, Plakobranchus ocellatus.</title>
        <authorList>
            <person name="Maeda T."/>
            <person name="Takahashi S."/>
            <person name="Yoshida T."/>
            <person name="Shimamura S."/>
            <person name="Takaki Y."/>
            <person name="Nagai Y."/>
            <person name="Toyoda A."/>
            <person name="Suzuki Y."/>
            <person name="Arimoto A."/>
            <person name="Ishii H."/>
            <person name="Satoh N."/>
            <person name="Nishiyama T."/>
            <person name="Hasebe M."/>
            <person name="Maruyama T."/>
            <person name="Minagawa J."/>
            <person name="Obokata J."/>
            <person name="Shigenobu S."/>
        </authorList>
    </citation>
    <scope>NUCLEOTIDE SEQUENCE [LARGE SCALE GENOMIC DNA]</scope>
</reference>
<comment type="caution">
    <text evidence="2">The sequence shown here is derived from an EMBL/GenBank/DDBJ whole genome shotgun (WGS) entry which is preliminary data.</text>
</comment>
<proteinExistence type="predicted"/>
<gene>
    <name evidence="2" type="ORF">ElyMa_004726300</name>
</gene>
<dbReference type="EMBL" id="BMAT01009498">
    <property type="protein sequence ID" value="GFS07273.1"/>
    <property type="molecule type" value="Genomic_DNA"/>
</dbReference>
<accession>A0AAV4IAJ0</accession>
<sequence length="140" mass="16526">MAKEAAPLDKAEALISRRLKNTYLDYELKKESPPKKMENYPPDRRKEAGLSRKERVVVSKLRTSGNSCIFGYYRYEMVEINYPNCKDCPRELDDIKHVFLHCSKLRKEREKHLGPRPTLKLLQRNPQSCRLSEENYPIDI</sequence>
<dbReference type="Proteomes" id="UP000762676">
    <property type="component" value="Unassembled WGS sequence"/>
</dbReference>
<evidence type="ECO:0000313" key="3">
    <source>
        <dbReference type="Proteomes" id="UP000762676"/>
    </source>
</evidence>
<evidence type="ECO:0000313" key="2">
    <source>
        <dbReference type="EMBL" id="GFS07273.1"/>
    </source>
</evidence>
<feature type="region of interest" description="Disordered" evidence="1">
    <location>
        <begin position="30"/>
        <end position="52"/>
    </location>
</feature>
<name>A0AAV4IAJ0_9GAST</name>
<evidence type="ECO:0008006" key="4">
    <source>
        <dbReference type="Google" id="ProtNLM"/>
    </source>
</evidence>